<dbReference type="InterPro" id="IPR006342">
    <property type="entry name" value="FkbM_mtfrase"/>
</dbReference>
<keyword evidence="2" id="KW-0808">Transferase</keyword>
<dbReference type="Proteomes" id="UP000008206">
    <property type="component" value="Chromosome"/>
</dbReference>
<dbReference type="EMBL" id="CP002198">
    <property type="protein sequence ID" value="ADN13636.1"/>
    <property type="molecule type" value="Genomic_DNA"/>
</dbReference>
<dbReference type="SUPFAM" id="SSF53335">
    <property type="entry name" value="S-adenosyl-L-methionine-dependent methyltransferases"/>
    <property type="match status" value="1"/>
</dbReference>
<evidence type="ECO:0000259" key="1">
    <source>
        <dbReference type="Pfam" id="PF05050"/>
    </source>
</evidence>
<keyword evidence="2" id="KW-0489">Methyltransferase</keyword>
<sequence>MKNHLLAEVLIKLKLLKFLNLVFSFKINGKRFKFPIINLIGFQNLRELKKGRETHLDKIIAEIFLKKTGAFIDVGVNIGQTLFKVKSIDLSRDYFGFDPSPSCCFYVKKIIKINSFENSHIIPVGLYNSLAILKLFTKYGDDDPHASVIDGYREKSFYNAEQYTLLCEGDFLLKELKINSISIIKIDVEGAELEVIEGLKNSIVQYKPFIICEILAIKDKDEMAHHKKNRVNRLEKILKNENYLIGRIYKNNKIVILDEIDLYSKPVESTFDYLFVPQAMNKFFELFL</sequence>
<dbReference type="STRING" id="497965.Cyan7822_1646"/>
<accession>E0U6J3</accession>
<protein>
    <submittedName>
        <fullName evidence="2">Methyltransferase FkbM family</fullName>
    </submittedName>
</protein>
<dbReference type="GO" id="GO:0032259">
    <property type="term" value="P:methylation"/>
    <property type="evidence" value="ECO:0007669"/>
    <property type="project" value="UniProtKB-KW"/>
</dbReference>
<dbReference type="NCBIfam" id="TIGR01444">
    <property type="entry name" value="fkbM_fam"/>
    <property type="match status" value="1"/>
</dbReference>
<gene>
    <name evidence="2" type="ordered locus">Cyan7822_1646</name>
</gene>
<evidence type="ECO:0000313" key="2">
    <source>
        <dbReference type="EMBL" id="ADN13636.1"/>
    </source>
</evidence>
<feature type="domain" description="Methyltransferase FkbM" evidence="1">
    <location>
        <begin position="73"/>
        <end position="239"/>
    </location>
</feature>
<dbReference type="Pfam" id="PF05050">
    <property type="entry name" value="Methyltransf_21"/>
    <property type="match status" value="1"/>
</dbReference>
<dbReference type="OrthoDB" id="421171at2"/>
<dbReference type="AlphaFoldDB" id="E0U6J3"/>
<dbReference type="RefSeq" id="WP_013321743.1">
    <property type="nucleotide sequence ID" value="NC_014501.1"/>
</dbReference>
<keyword evidence="3" id="KW-1185">Reference proteome</keyword>
<dbReference type="KEGG" id="cyj:Cyan7822_1646"/>
<dbReference type="Gene3D" id="3.40.50.150">
    <property type="entry name" value="Vaccinia Virus protein VP39"/>
    <property type="match status" value="1"/>
</dbReference>
<dbReference type="eggNOG" id="COG2265">
    <property type="taxonomic scope" value="Bacteria"/>
</dbReference>
<dbReference type="HOGENOM" id="CLU_965478_0_0_3"/>
<dbReference type="InterPro" id="IPR029063">
    <property type="entry name" value="SAM-dependent_MTases_sf"/>
</dbReference>
<name>E0U6J3_GLOV7</name>
<reference evidence="3" key="1">
    <citation type="journal article" date="2011" name="MBio">
        <title>Novel metabolic attributes of the genus Cyanothece, comprising a group of unicellular nitrogen-fixing Cyanobacteria.</title>
        <authorList>
            <person name="Bandyopadhyay A."/>
            <person name="Elvitigala T."/>
            <person name="Welsh E."/>
            <person name="Stockel J."/>
            <person name="Liberton M."/>
            <person name="Min H."/>
            <person name="Sherman L.A."/>
            <person name="Pakrasi H.B."/>
        </authorList>
    </citation>
    <scope>NUCLEOTIDE SEQUENCE [LARGE SCALE GENOMIC DNA]</scope>
    <source>
        <strain evidence="3">PCC 7822</strain>
    </source>
</reference>
<organism evidence="2 3">
    <name type="scientific">Gloeothece verrucosa (strain PCC 7822)</name>
    <name type="common">Cyanothece sp. (strain PCC 7822)</name>
    <dbReference type="NCBI Taxonomy" id="497965"/>
    <lineage>
        <taxon>Bacteria</taxon>
        <taxon>Bacillati</taxon>
        <taxon>Cyanobacteriota</taxon>
        <taxon>Cyanophyceae</taxon>
        <taxon>Oscillatoriophycideae</taxon>
        <taxon>Chroococcales</taxon>
        <taxon>Aphanothecaceae</taxon>
        <taxon>Gloeothece</taxon>
        <taxon>Gloeothece verrucosa</taxon>
    </lineage>
</organism>
<evidence type="ECO:0000313" key="3">
    <source>
        <dbReference type="Proteomes" id="UP000008206"/>
    </source>
</evidence>
<proteinExistence type="predicted"/>
<dbReference type="GO" id="GO:0008168">
    <property type="term" value="F:methyltransferase activity"/>
    <property type="evidence" value="ECO:0007669"/>
    <property type="project" value="UniProtKB-KW"/>
</dbReference>